<organism evidence="2">
    <name type="scientific">Tanacetum cinerariifolium</name>
    <name type="common">Dalmatian daisy</name>
    <name type="synonym">Chrysanthemum cinerariifolium</name>
    <dbReference type="NCBI Taxonomy" id="118510"/>
    <lineage>
        <taxon>Eukaryota</taxon>
        <taxon>Viridiplantae</taxon>
        <taxon>Streptophyta</taxon>
        <taxon>Embryophyta</taxon>
        <taxon>Tracheophyta</taxon>
        <taxon>Spermatophyta</taxon>
        <taxon>Magnoliopsida</taxon>
        <taxon>eudicotyledons</taxon>
        <taxon>Gunneridae</taxon>
        <taxon>Pentapetalae</taxon>
        <taxon>asterids</taxon>
        <taxon>campanulids</taxon>
        <taxon>Asterales</taxon>
        <taxon>Asteraceae</taxon>
        <taxon>Asteroideae</taxon>
        <taxon>Anthemideae</taxon>
        <taxon>Anthemidinae</taxon>
        <taxon>Tanacetum</taxon>
    </lineage>
</organism>
<gene>
    <name evidence="1" type="ORF">Tci_880904</name>
    <name evidence="2" type="ORF">Tci_881014</name>
</gene>
<name>A0A699TEV1_TANCI</name>
<dbReference type="EMBL" id="BKCJ011242571">
    <property type="protein sequence ID" value="GFD09045.1"/>
    <property type="molecule type" value="Genomic_DNA"/>
</dbReference>
<reference evidence="2" key="1">
    <citation type="journal article" date="2019" name="Sci. Rep.">
        <title>Draft genome of Tanacetum cinerariifolium, the natural source of mosquito coil.</title>
        <authorList>
            <person name="Yamashiro T."/>
            <person name="Shiraishi A."/>
            <person name="Satake H."/>
            <person name="Nakayama K."/>
        </authorList>
    </citation>
    <scope>NUCLEOTIDE SEQUENCE</scope>
</reference>
<evidence type="ECO:0000313" key="2">
    <source>
        <dbReference type="EMBL" id="GFD09045.1"/>
    </source>
</evidence>
<dbReference type="EMBL" id="BKCJ011241901">
    <property type="protein sequence ID" value="GFD08935.1"/>
    <property type="molecule type" value="Genomic_DNA"/>
</dbReference>
<proteinExistence type="predicted"/>
<evidence type="ECO:0000313" key="1">
    <source>
        <dbReference type="EMBL" id="GFD08935.1"/>
    </source>
</evidence>
<protein>
    <submittedName>
        <fullName evidence="2">Uncharacterized protein</fullName>
    </submittedName>
</protein>
<dbReference type="AlphaFoldDB" id="A0A699TEV1"/>
<comment type="caution">
    <text evidence="2">The sequence shown here is derived from an EMBL/GenBank/DDBJ whole genome shotgun (WGS) entry which is preliminary data.</text>
</comment>
<sequence length="105" mass="12190">MQSQPSYQMKNLSTHLVWECEDTSEDKSECYVLICEDSFTIDVCDDHSEILSDSNDDDILSDDDAFKDIEHVEASLPDPEIVSLEEENDVYQEEEEVDLEYIFQI</sequence>
<accession>A0A699TEV1</accession>